<protein>
    <submittedName>
        <fullName evidence="2">Ash family protein</fullName>
    </submittedName>
</protein>
<evidence type="ECO:0000313" key="3">
    <source>
        <dbReference type="Proteomes" id="UP000639004"/>
    </source>
</evidence>
<organism evidence="2 3">
    <name type="scientific">Serratia proteamaculans</name>
    <dbReference type="NCBI Taxonomy" id="28151"/>
    <lineage>
        <taxon>Bacteria</taxon>
        <taxon>Pseudomonadati</taxon>
        <taxon>Pseudomonadota</taxon>
        <taxon>Gammaproteobacteria</taxon>
        <taxon>Enterobacterales</taxon>
        <taxon>Yersiniaceae</taxon>
        <taxon>Serratia</taxon>
    </lineage>
</organism>
<evidence type="ECO:0000256" key="1">
    <source>
        <dbReference type="SAM" id="MobiDB-lite"/>
    </source>
</evidence>
<comment type="caution">
    <text evidence="2">The sequence shown here is derived from an EMBL/GenBank/DDBJ whole genome shotgun (WGS) entry which is preliminary data.</text>
</comment>
<dbReference type="Proteomes" id="UP000639004">
    <property type="component" value="Unassembled WGS sequence"/>
</dbReference>
<dbReference type="EMBL" id="JAEHSL010000007">
    <property type="protein sequence ID" value="MBI6181110.1"/>
    <property type="molecule type" value="Genomic_DNA"/>
</dbReference>
<keyword evidence="3" id="KW-1185">Reference proteome</keyword>
<dbReference type="Pfam" id="PF10554">
    <property type="entry name" value="Phage_ASH"/>
    <property type="match status" value="1"/>
</dbReference>
<feature type="region of interest" description="Disordered" evidence="1">
    <location>
        <begin position="80"/>
        <end position="100"/>
    </location>
</feature>
<sequence>MSFLITHTGNSIDVQAIIAVQPLNGLSGLAARSSRKRTAAPCGFFVCDVQLHLSMVGRTGEPKGSPGSFVTGPASPVRLTTNQSLAAPGGDFKITKGVQP</sequence>
<dbReference type="InterPro" id="IPR018880">
    <property type="entry name" value="Phage_P4_Ash"/>
</dbReference>
<gene>
    <name evidence="2" type="ORF">JEQ07_11970</name>
</gene>
<reference evidence="2 3" key="1">
    <citation type="submission" date="2020-12" db="EMBL/GenBank/DDBJ databases">
        <title>Enhanced detection system for hospital associated transmission using whole genome sequencing surveillance.</title>
        <authorList>
            <person name="Harrison L.H."/>
            <person name="Van Tyne D."/>
            <person name="Marsh J.W."/>
            <person name="Griffith M.P."/>
            <person name="Snyder D.J."/>
            <person name="Cooper V.S."/>
            <person name="Mustapha M."/>
        </authorList>
    </citation>
    <scope>NUCLEOTIDE SEQUENCE [LARGE SCALE GENOMIC DNA]</scope>
    <source>
        <strain evidence="2 3">SER00238</strain>
    </source>
</reference>
<evidence type="ECO:0000313" key="2">
    <source>
        <dbReference type="EMBL" id="MBI6181110.1"/>
    </source>
</evidence>
<accession>A0ABS0TRZ5</accession>
<name>A0ABS0TRZ5_SERPR</name>
<proteinExistence type="predicted"/>
<dbReference type="RefSeq" id="WP_198642307.1">
    <property type="nucleotide sequence ID" value="NZ_JAEHSL010000007.1"/>
</dbReference>